<feature type="domain" description="NIF system FeS cluster assembly NifU N-terminal" evidence="1">
    <location>
        <begin position="37"/>
        <end position="155"/>
    </location>
</feature>
<dbReference type="InterPro" id="IPR002871">
    <property type="entry name" value="NIF_FeS_clus_asmbl_NifU_N"/>
</dbReference>
<accession>A0ABN6MIQ6</accession>
<keyword evidence="3" id="KW-1185">Reference proteome</keyword>
<evidence type="ECO:0000259" key="1">
    <source>
        <dbReference type="Pfam" id="PF01592"/>
    </source>
</evidence>
<dbReference type="Pfam" id="PF01592">
    <property type="entry name" value="NifU_N"/>
    <property type="match status" value="1"/>
</dbReference>
<dbReference type="EMBL" id="AP025564">
    <property type="protein sequence ID" value="BDE97659.1"/>
    <property type="molecule type" value="Genomic_DNA"/>
</dbReference>
<reference evidence="2 3" key="1">
    <citation type="submission" date="2022-01" db="EMBL/GenBank/DDBJ databases">
        <title>Novel bile acid biosynthetic pathways are enriched in the microbiome of centenarians.</title>
        <authorList>
            <person name="Sato Y."/>
            <person name="Atarashi K."/>
            <person name="Plichta R.D."/>
            <person name="Arai Y."/>
            <person name="Sasajima S."/>
            <person name="Kearney M.S."/>
            <person name="Suda W."/>
            <person name="Takeshita K."/>
            <person name="Sasaki T."/>
            <person name="Okamoto S."/>
            <person name="Skelly N.A."/>
            <person name="Okamura Y."/>
            <person name="Vlamakis H."/>
            <person name="Li Y."/>
            <person name="Tanoue T."/>
            <person name="Takei H."/>
            <person name="Nittono H."/>
            <person name="Narushima S."/>
            <person name="Irie J."/>
            <person name="Itoh H."/>
            <person name="Moriya K."/>
            <person name="Sugiura Y."/>
            <person name="Suematsu M."/>
            <person name="Moritoki N."/>
            <person name="Shibata S."/>
            <person name="Littman R.D."/>
            <person name="Fischbach A.M."/>
            <person name="Uwamino Y."/>
            <person name="Inoue T."/>
            <person name="Honda A."/>
            <person name="Hattori M."/>
            <person name="Murai T."/>
            <person name="Xavier J.R."/>
            <person name="Hirose N."/>
            <person name="Honda K."/>
        </authorList>
    </citation>
    <scope>NUCLEOTIDE SEQUENCE [LARGE SCALE GENOMIC DNA]</scope>
    <source>
        <strain evidence="2 3">CE91-St30</strain>
    </source>
</reference>
<name>A0ABN6MIQ6_9ACTN</name>
<evidence type="ECO:0000313" key="2">
    <source>
        <dbReference type="EMBL" id="BDE97659.1"/>
    </source>
</evidence>
<proteinExistence type="predicted"/>
<dbReference type="SUPFAM" id="SSF82649">
    <property type="entry name" value="SufE/NifU"/>
    <property type="match status" value="1"/>
</dbReference>
<evidence type="ECO:0000313" key="3">
    <source>
        <dbReference type="Proteomes" id="UP001320544"/>
    </source>
</evidence>
<sequence>MSERNVYIEPEERAVIRTADVYQTESEIGTTGYSDTLLSVVATFDNSGAPEGFNARCMVGKSKRGEVAMRLFAIVDPVERRFVRVGFKSRGCLAMTACSSTVCAMLEGKTFDEALAITGDDIKTALDGVPWDRIHTVYFAIEGIRALIGDFLIRQGAGIEELDRVAPCDTCSVGCIMTEHCSLRDGRIELRFGKVAG</sequence>
<dbReference type="Proteomes" id="UP001320544">
    <property type="component" value="Chromosome"/>
</dbReference>
<dbReference type="RefSeq" id="WP_244387041.1">
    <property type="nucleotide sequence ID" value="NZ_AP025564.1"/>
</dbReference>
<dbReference type="Gene3D" id="3.90.1010.10">
    <property type="match status" value="1"/>
</dbReference>
<gene>
    <name evidence="2" type="ORF">CE91St30_29920</name>
</gene>
<organism evidence="2 3">
    <name type="scientific">Raoultibacter timonensis</name>
    <dbReference type="NCBI Taxonomy" id="1907662"/>
    <lineage>
        <taxon>Bacteria</taxon>
        <taxon>Bacillati</taxon>
        <taxon>Actinomycetota</taxon>
        <taxon>Coriobacteriia</taxon>
        <taxon>Eggerthellales</taxon>
        <taxon>Eggerthellaceae</taxon>
        <taxon>Raoultibacter</taxon>
    </lineage>
</organism>
<protein>
    <recommendedName>
        <fullName evidence="1">NIF system FeS cluster assembly NifU N-terminal domain-containing protein</fullName>
    </recommendedName>
</protein>